<dbReference type="InterPro" id="IPR051531">
    <property type="entry name" value="N-acetyltransferase"/>
</dbReference>
<dbReference type="InterPro" id="IPR000182">
    <property type="entry name" value="GNAT_dom"/>
</dbReference>
<dbReference type="GO" id="GO:0005840">
    <property type="term" value="C:ribosome"/>
    <property type="evidence" value="ECO:0007669"/>
    <property type="project" value="UniProtKB-KW"/>
</dbReference>
<dbReference type="GO" id="GO:0016747">
    <property type="term" value="F:acyltransferase activity, transferring groups other than amino-acyl groups"/>
    <property type="evidence" value="ECO:0007669"/>
    <property type="project" value="InterPro"/>
</dbReference>
<keyword evidence="1" id="KW-0808">Transferase</keyword>
<dbReference type="RefSeq" id="WP_015780441.1">
    <property type="nucleotide sequence ID" value="NC_013169.1"/>
</dbReference>
<keyword evidence="5" id="KW-0687">Ribonucleoprotein</keyword>
<keyword evidence="6" id="KW-1185">Reference proteome</keyword>
<keyword evidence="5" id="KW-0689">Ribosomal protein</keyword>
<evidence type="ECO:0000256" key="1">
    <source>
        <dbReference type="ARBA" id="ARBA00022679"/>
    </source>
</evidence>
<organism evidence="5 6">
    <name type="scientific">Kytococcus sedentarius (strain ATCC 14392 / DSM 20547 / JCM 11482 / CCUG 33030 / NBRC 15357 / NCTC 11040 / CCM 314 / 541)</name>
    <name type="common">Micrococcus sedentarius</name>
    <dbReference type="NCBI Taxonomy" id="478801"/>
    <lineage>
        <taxon>Bacteria</taxon>
        <taxon>Bacillati</taxon>
        <taxon>Actinomycetota</taxon>
        <taxon>Actinomycetes</taxon>
        <taxon>Micrococcales</taxon>
        <taxon>Kytococcaceae</taxon>
        <taxon>Kytococcus</taxon>
    </lineage>
</organism>
<dbReference type="AlphaFoldDB" id="C7NGA6"/>
<keyword evidence="2" id="KW-0012">Acyltransferase</keyword>
<dbReference type="SUPFAM" id="SSF55729">
    <property type="entry name" value="Acyl-CoA N-acyltransferases (Nat)"/>
    <property type="match status" value="1"/>
</dbReference>
<gene>
    <name evidence="5" type="ordered locus">Ksed_25520</name>
</gene>
<evidence type="ECO:0000313" key="6">
    <source>
        <dbReference type="Proteomes" id="UP000006666"/>
    </source>
</evidence>
<dbReference type="STRING" id="478801.Ksed_25520"/>
<sequence length="172" mass="18301">MTHPIALRPLRVEDAPAMARVLADPALYAFTGGEPPTVEDLTRRYTTQTRGGSADGTETWVNEIVVLATDGRPIGYVQATLPHDGGPAEVAWVIGTPWQGQGFARRAAELLVAGLRARGVERALAHIHPHHVASQRIARHLGLAPTDTVVDGEVRWEGPLTQPPPAAAPSPA</sequence>
<evidence type="ECO:0000313" key="5">
    <source>
        <dbReference type="EMBL" id="ACV07515.1"/>
    </source>
</evidence>
<dbReference type="PANTHER" id="PTHR43792">
    <property type="entry name" value="GNAT FAMILY, PUTATIVE (AFU_ORTHOLOGUE AFUA_3G00765)-RELATED-RELATED"/>
    <property type="match status" value="1"/>
</dbReference>
<dbReference type="EMBL" id="CP001686">
    <property type="protein sequence ID" value="ACV07515.1"/>
    <property type="molecule type" value="Genomic_DNA"/>
</dbReference>
<reference evidence="5 6" key="1">
    <citation type="journal article" date="2009" name="Stand. Genomic Sci.">
        <title>Complete genome sequence of Kytococcus sedentarius type strain (541).</title>
        <authorList>
            <person name="Sims D."/>
            <person name="Brettin T."/>
            <person name="Detter J.C."/>
            <person name="Han C."/>
            <person name="Lapidus A."/>
            <person name="Copeland A."/>
            <person name="Glavina Del Rio T."/>
            <person name="Nolan M."/>
            <person name="Chen F."/>
            <person name="Lucas S."/>
            <person name="Tice H."/>
            <person name="Cheng J.F."/>
            <person name="Bruce D."/>
            <person name="Goodwin L."/>
            <person name="Pitluck S."/>
            <person name="Ovchinnikova G."/>
            <person name="Pati A."/>
            <person name="Ivanova N."/>
            <person name="Mavrommatis K."/>
            <person name="Chen A."/>
            <person name="Palaniappan K."/>
            <person name="D'haeseleer P."/>
            <person name="Chain P."/>
            <person name="Bristow J."/>
            <person name="Eisen J.A."/>
            <person name="Markowitz V."/>
            <person name="Hugenholtz P."/>
            <person name="Schneider S."/>
            <person name="Goker M."/>
            <person name="Pukall R."/>
            <person name="Kyrpides N.C."/>
            <person name="Klenk H.P."/>
        </authorList>
    </citation>
    <scope>NUCLEOTIDE SEQUENCE [LARGE SCALE GENOMIC DNA]</scope>
    <source>
        <strain evidence="6">ATCC 14392 / DSM 20547 / JCM 11482 / CCUG 33030 / NBRC 15357 / NCTC 11040 / CCM 314 / 541</strain>
    </source>
</reference>
<dbReference type="PROSITE" id="PS51186">
    <property type="entry name" value="GNAT"/>
    <property type="match status" value="1"/>
</dbReference>
<dbReference type="Gene3D" id="3.40.630.30">
    <property type="match status" value="1"/>
</dbReference>
<dbReference type="KEGG" id="kse:Ksed_25520"/>
<dbReference type="InterPro" id="IPR016181">
    <property type="entry name" value="Acyl_CoA_acyltransferase"/>
</dbReference>
<dbReference type="eggNOG" id="COG1670">
    <property type="taxonomic scope" value="Bacteria"/>
</dbReference>
<proteinExistence type="inferred from homology"/>
<dbReference type="Pfam" id="PF13302">
    <property type="entry name" value="Acetyltransf_3"/>
    <property type="match status" value="1"/>
</dbReference>
<protein>
    <submittedName>
        <fullName evidence="5">Acetyltransferase, ribosomal protein N-acetylase</fullName>
    </submittedName>
</protein>
<comment type="similarity">
    <text evidence="3">Belongs to the acetyltransferase family. RimJ subfamily.</text>
</comment>
<name>C7NGA6_KYTSD</name>
<dbReference type="PANTHER" id="PTHR43792:SF8">
    <property type="entry name" value="[RIBOSOMAL PROTEIN US5]-ALANINE N-ACETYLTRANSFERASE"/>
    <property type="match status" value="1"/>
</dbReference>
<evidence type="ECO:0000259" key="4">
    <source>
        <dbReference type="PROSITE" id="PS51186"/>
    </source>
</evidence>
<dbReference type="HOGENOM" id="CLU_101396_0_0_11"/>
<dbReference type="CDD" id="cd04301">
    <property type="entry name" value="NAT_SF"/>
    <property type="match status" value="1"/>
</dbReference>
<evidence type="ECO:0000256" key="3">
    <source>
        <dbReference type="ARBA" id="ARBA00038502"/>
    </source>
</evidence>
<dbReference type="Proteomes" id="UP000006666">
    <property type="component" value="Chromosome"/>
</dbReference>
<accession>C7NGA6</accession>
<evidence type="ECO:0000256" key="2">
    <source>
        <dbReference type="ARBA" id="ARBA00023315"/>
    </source>
</evidence>
<feature type="domain" description="N-acetyltransferase" evidence="4">
    <location>
        <begin position="5"/>
        <end position="161"/>
    </location>
</feature>